<keyword evidence="3" id="KW-1185">Reference proteome</keyword>
<feature type="compositionally biased region" description="Polar residues" evidence="1">
    <location>
        <begin position="18"/>
        <end position="29"/>
    </location>
</feature>
<protein>
    <submittedName>
        <fullName evidence="2">Uncharacterized protein</fullName>
    </submittedName>
</protein>
<evidence type="ECO:0000313" key="3">
    <source>
        <dbReference type="Proteomes" id="UP000031014"/>
    </source>
</evidence>
<gene>
    <name evidence="2" type="ORF">SAMD00020551_4258</name>
</gene>
<comment type="caution">
    <text evidence="2">The sequence shown here is derived from an EMBL/GenBank/DDBJ whole genome shotgun (WGS) entry which is preliminary data.</text>
</comment>
<proteinExistence type="predicted"/>
<feature type="region of interest" description="Disordered" evidence="1">
    <location>
        <begin position="1"/>
        <end position="33"/>
    </location>
</feature>
<accession>A0A0A8X803</accession>
<evidence type="ECO:0000313" key="2">
    <source>
        <dbReference type="EMBL" id="GAM16085.1"/>
    </source>
</evidence>
<dbReference type="Proteomes" id="UP000031014">
    <property type="component" value="Unassembled WGS sequence"/>
</dbReference>
<organism evidence="2 3">
    <name type="scientific">Mesobacillus selenatarsenatis (strain DSM 18680 / JCM 14380 / FERM P-15431 / SF-1)</name>
    <dbReference type="NCBI Taxonomy" id="1321606"/>
    <lineage>
        <taxon>Bacteria</taxon>
        <taxon>Bacillati</taxon>
        <taxon>Bacillota</taxon>
        <taxon>Bacilli</taxon>
        <taxon>Bacillales</taxon>
        <taxon>Bacillaceae</taxon>
        <taxon>Mesobacillus</taxon>
    </lineage>
</organism>
<feature type="compositionally biased region" description="Basic residues" evidence="1">
    <location>
        <begin position="1"/>
        <end position="17"/>
    </location>
</feature>
<dbReference type="STRING" id="1321606.SAMD00020551_4258"/>
<reference evidence="2 3" key="1">
    <citation type="submission" date="2013-06" db="EMBL/GenBank/DDBJ databases">
        <title>Whole genome shotgun sequence of Bacillus selenatarsenatis SF-1.</title>
        <authorList>
            <person name="Kuroda M."/>
            <person name="Sei K."/>
            <person name="Yamashita M."/>
            <person name="Ike M."/>
        </authorList>
    </citation>
    <scope>NUCLEOTIDE SEQUENCE [LARGE SCALE GENOMIC DNA]</scope>
    <source>
        <strain evidence="2 3">SF-1</strain>
    </source>
</reference>
<dbReference type="EMBL" id="BASE01000106">
    <property type="protein sequence ID" value="GAM16085.1"/>
    <property type="molecule type" value="Genomic_DNA"/>
</dbReference>
<sequence>MEAQSKKAKAITAKKHPVQQTDQTDITNTRRPHSEGALSFLAENTVTSEKVWNI</sequence>
<name>A0A0A8X803_MESS1</name>
<dbReference type="AlphaFoldDB" id="A0A0A8X803"/>
<evidence type="ECO:0000256" key="1">
    <source>
        <dbReference type="SAM" id="MobiDB-lite"/>
    </source>
</evidence>